<evidence type="ECO:0000256" key="16">
    <source>
        <dbReference type="SAM" id="MobiDB-lite"/>
    </source>
</evidence>
<comment type="catalytic activity">
    <reaction evidence="14">
        <text>a 1,2-diacyl-sn-glycero-3-phosphoethanolamine(out) + ATP + H2O = a 1,2-diacyl-sn-glycero-3-phosphoethanolamine(in) + ADP + phosphate + H(+)</text>
        <dbReference type="Rhea" id="RHEA:66132"/>
        <dbReference type="ChEBI" id="CHEBI:15377"/>
        <dbReference type="ChEBI" id="CHEBI:15378"/>
        <dbReference type="ChEBI" id="CHEBI:30616"/>
        <dbReference type="ChEBI" id="CHEBI:43474"/>
        <dbReference type="ChEBI" id="CHEBI:64612"/>
        <dbReference type="ChEBI" id="CHEBI:456216"/>
    </reaction>
    <physiologicalReaction direction="left-to-right" evidence="14">
        <dbReference type="Rhea" id="RHEA:66133"/>
    </physiologicalReaction>
</comment>
<keyword evidence="10 15" id="KW-1278">Translocase</keyword>
<dbReference type="InterPro" id="IPR023299">
    <property type="entry name" value="ATPase_P-typ_cyto_dom_N"/>
</dbReference>
<feature type="region of interest" description="Disordered" evidence="16">
    <location>
        <begin position="981"/>
        <end position="1026"/>
    </location>
</feature>
<comment type="subcellular location">
    <subcellularLocation>
        <location evidence="2">Endomembrane system</location>
    </subcellularLocation>
    <subcellularLocation>
        <location evidence="1 15">Membrane</location>
        <topology evidence="1 15">Multi-pass membrane protein</topology>
    </subcellularLocation>
</comment>
<dbReference type="Gene3D" id="3.40.1110.10">
    <property type="entry name" value="Calcium-transporting ATPase, cytoplasmic domain N"/>
    <property type="match status" value="1"/>
</dbReference>
<evidence type="ECO:0000256" key="9">
    <source>
        <dbReference type="ARBA" id="ARBA00022842"/>
    </source>
</evidence>
<dbReference type="Pfam" id="PF16209">
    <property type="entry name" value="PhoLip_ATPase_N"/>
    <property type="match status" value="1"/>
</dbReference>
<dbReference type="InterPro" id="IPR023214">
    <property type="entry name" value="HAD_sf"/>
</dbReference>
<feature type="region of interest" description="Disordered" evidence="16">
    <location>
        <begin position="645"/>
        <end position="693"/>
    </location>
</feature>
<dbReference type="SFLD" id="SFLDF00027">
    <property type="entry name" value="p-type_atpase"/>
    <property type="match status" value="1"/>
</dbReference>
<dbReference type="InterPro" id="IPR023298">
    <property type="entry name" value="ATPase_P-typ_TM_dom_sf"/>
</dbReference>
<dbReference type="EC" id="7.6.2.1" evidence="15"/>
<keyword evidence="11 15" id="KW-1133">Transmembrane helix</keyword>
<feature type="domain" description="P-type ATPase C-terminal" evidence="19">
    <location>
        <begin position="1122"/>
        <end position="1372"/>
    </location>
</feature>
<comment type="catalytic activity">
    <reaction evidence="13 15">
        <text>ATP + H2O + phospholipidSide 1 = ADP + phosphate + phospholipidSide 2.</text>
        <dbReference type="EC" id="7.6.2.1"/>
    </reaction>
</comment>
<dbReference type="InterPro" id="IPR044492">
    <property type="entry name" value="P_typ_ATPase_HD_dom"/>
</dbReference>
<organism evidence="20 21">
    <name type="scientific">Ceraceosorus bombacis</name>
    <dbReference type="NCBI Taxonomy" id="401625"/>
    <lineage>
        <taxon>Eukaryota</taxon>
        <taxon>Fungi</taxon>
        <taxon>Dikarya</taxon>
        <taxon>Basidiomycota</taxon>
        <taxon>Ustilaginomycotina</taxon>
        <taxon>Exobasidiomycetes</taxon>
        <taxon>Ceraceosorales</taxon>
        <taxon>Ceraceosoraceae</taxon>
        <taxon>Ceraceosorus</taxon>
    </lineage>
</organism>
<dbReference type="PRINTS" id="PR00119">
    <property type="entry name" value="CATATPASE"/>
</dbReference>
<dbReference type="GO" id="GO:0005524">
    <property type="term" value="F:ATP binding"/>
    <property type="evidence" value="ECO:0007669"/>
    <property type="project" value="UniProtKB-UniRule"/>
</dbReference>
<evidence type="ECO:0000256" key="7">
    <source>
        <dbReference type="ARBA" id="ARBA00022741"/>
    </source>
</evidence>
<keyword evidence="12 15" id="KW-0472">Membrane</keyword>
<keyword evidence="7 15" id="KW-0547">Nucleotide-binding</keyword>
<keyword evidence="5 15" id="KW-0812">Transmembrane</keyword>
<dbReference type="FunFam" id="3.40.50.1000:FF:000001">
    <property type="entry name" value="Phospholipid-transporting ATPase IC"/>
    <property type="match status" value="1"/>
</dbReference>
<dbReference type="OrthoDB" id="377733at2759"/>
<feature type="domain" description="P-type ATPase N-terminal" evidence="18">
    <location>
        <begin position="82"/>
        <end position="138"/>
    </location>
</feature>
<feature type="region of interest" description="Disordered" evidence="16">
    <location>
        <begin position="216"/>
        <end position="265"/>
    </location>
</feature>
<dbReference type="Gene3D" id="3.40.50.1000">
    <property type="entry name" value="HAD superfamily/HAD-like"/>
    <property type="match status" value="1"/>
</dbReference>
<dbReference type="PROSITE" id="PS00154">
    <property type="entry name" value="ATPASE_E1_E2"/>
    <property type="match status" value="1"/>
</dbReference>
<keyword evidence="6" id="KW-0479">Metal-binding</keyword>
<dbReference type="FunFam" id="3.40.1110.10:FF:000087">
    <property type="entry name" value="Phospholipid-transporting ATPase"/>
    <property type="match status" value="1"/>
</dbReference>
<feature type="transmembrane region" description="Helical" evidence="15">
    <location>
        <begin position="1343"/>
        <end position="1363"/>
    </location>
</feature>
<evidence type="ECO:0000259" key="19">
    <source>
        <dbReference type="Pfam" id="PF16212"/>
    </source>
</evidence>
<feature type="domain" description="P-type ATPase A" evidence="17">
    <location>
        <begin position="337"/>
        <end position="392"/>
    </location>
</feature>
<dbReference type="SUPFAM" id="SSF81660">
    <property type="entry name" value="Metal cation-transporting ATPase, ATP-binding domain N"/>
    <property type="match status" value="1"/>
</dbReference>
<evidence type="ECO:0000256" key="14">
    <source>
        <dbReference type="ARBA" id="ARBA00049128"/>
    </source>
</evidence>
<evidence type="ECO:0000256" key="10">
    <source>
        <dbReference type="ARBA" id="ARBA00022967"/>
    </source>
</evidence>
<dbReference type="InterPro" id="IPR032630">
    <property type="entry name" value="P_typ_ATPase_c"/>
</dbReference>
<feature type="transmembrane region" description="Helical" evidence="15">
    <location>
        <begin position="134"/>
        <end position="152"/>
    </location>
</feature>
<evidence type="ECO:0000256" key="4">
    <source>
        <dbReference type="ARBA" id="ARBA00022553"/>
    </source>
</evidence>
<keyword evidence="4" id="KW-0597">Phosphoprotein</keyword>
<protein>
    <recommendedName>
        <fullName evidence="15">Phospholipid-transporting ATPase</fullName>
        <ecNumber evidence="15">7.6.2.1</ecNumber>
    </recommendedName>
</protein>
<dbReference type="GO" id="GO:0000287">
    <property type="term" value="F:magnesium ion binding"/>
    <property type="evidence" value="ECO:0007669"/>
    <property type="project" value="UniProtKB-UniRule"/>
</dbReference>
<dbReference type="InterPro" id="IPR032631">
    <property type="entry name" value="P-type_ATPase_N"/>
</dbReference>
<keyword evidence="9 15" id="KW-0460">Magnesium</keyword>
<dbReference type="NCBIfam" id="TIGR01652">
    <property type="entry name" value="ATPase-Plipid"/>
    <property type="match status" value="1"/>
</dbReference>
<dbReference type="Pfam" id="PF16212">
    <property type="entry name" value="PhoLip_ATPase_C"/>
    <property type="match status" value="1"/>
</dbReference>
<proteinExistence type="inferred from homology"/>
<dbReference type="PANTHER" id="PTHR24092:SF153">
    <property type="entry name" value="PHOSPHOLIPID-TRANSPORTING ATPASE"/>
    <property type="match status" value="1"/>
</dbReference>
<feature type="transmembrane region" description="Helical" evidence="15">
    <location>
        <begin position="1300"/>
        <end position="1323"/>
    </location>
</feature>
<dbReference type="GO" id="GO:0140326">
    <property type="term" value="F:ATPase-coupled intramembrane lipid transporter activity"/>
    <property type="evidence" value="ECO:0007669"/>
    <property type="project" value="UniProtKB-EC"/>
</dbReference>
<comment type="similarity">
    <text evidence="3 15">Belongs to the cation transport ATPase (P-type) (TC 3.A.3) family. Type IV subfamily.</text>
</comment>
<dbReference type="InterPro" id="IPR059000">
    <property type="entry name" value="ATPase_P-type_domA"/>
</dbReference>
<dbReference type="InterPro" id="IPR008250">
    <property type="entry name" value="ATPase_P-typ_transduc_dom_A_sf"/>
</dbReference>
<dbReference type="SUPFAM" id="SSF81653">
    <property type="entry name" value="Calcium ATPase, transduction domain A"/>
    <property type="match status" value="1"/>
</dbReference>
<feature type="transmembrane region" description="Helical" evidence="15">
    <location>
        <begin position="1185"/>
        <end position="1206"/>
    </location>
</feature>
<evidence type="ECO:0000256" key="11">
    <source>
        <dbReference type="ARBA" id="ARBA00022989"/>
    </source>
</evidence>
<evidence type="ECO:0000259" key="17">
    <source>
        <dbReference type="Pfam" id="PF00122"/>
    </source>
</evidence>
<dbReference type="InterPro" id="IPR018303">
    <property type="entry name" value="ATPase_P-typ_P_site"/>
</dbReference>
<evidence type="ECO:0000259" key="18">
    <source>
        <dbReference type="Pfam" id="PF16209"/>
    </source>
</evidence>
<evidence type="ECO:0000313" key="21">
    <source>
        <dbReference type="Proteomes" id="UP000054845"/>
    </source>
</evidence>
<evidence type="ECO:0000256" key="15">
    <source>
        <dbReference type="RuleBase" id="RU362033"/>
    </source>
</evidence>
<feature type="transmembrane region" description="Helical" evidence="15">
    <location>
        <begin position="500"/>
        <end position="520"/>
    </location>
</feature>
<dbReference type="GO" id="GO:0005886">
    <property type="term" value="C:plasma membrane"/>
    <property type="evidence" value="ECO:0007669"/>
    <property type="project" value="TreeGrafter"/>
</dbReference>
<evidence type="ECO:0000256" key="2">
    <source>
        <dbReference type="ARBA" id="ARBA00004308"/>
    </source>
</evidence>
<dbReference type="InterPro" id="IPR036412">
    <property type="entry name" value="HAD-like_sf"/>
</dbReference>
<dbReference type="Pfam" id="PF00122">
    <property type="entry name" value="E1-E2_ATPase"/>
    <property type="match status" value="1"/>
</dbReference>
<dbReference type="STRING" id="401625.A0A0P1BQC6"/>
<feature type="compositionally biased region" description="Low complexity" evidence="16">
    <location>
        <begin position="1544"/>
        <end position="1555"/>
    </location>
</feature>
<dbReference type="Gene3D" id="2.70.150.10">
    <property type="entry name" value="Calcium-transporting ATPase, cytoplasmic transduction domain A"/>
    <property type="match status" value="1"/>
</dbReference>
<feature type="compositionally biased region" description="Acidic residues" evidence="16">
    <location>
        <begin position="1503"/>
        <end position="1517"/>
    </location>
</feature>
<evidence type="ECO:0000256" key="1">
    <source>
        <dbReference type="ARBA" id="ARBA00004141"/>
    </source>
</evidence>
<feature type="transmembrane region" description="Helical" evidence="15">
    <location>
        <begin position="1270"/>
        <end position="1293"/>
    </location>
</feature>
<evidence type="ECO:0000313" key="20">
    <source>
        <dbReference type="EMBL" id="CEH18803.1"/>
    </source>
</evidence>
<name>A0A0P1BQC6_9BASI</name>
<feature type="region of interest" description="Disordered" evidence="16">
    <location>
        <begin position="1448"/>
        <end position="1555"/>
    </location>
</feature>
<dbReference type="Proteomes" id="UP000054845">
    <property type="component" value="Unassembled WGS sequence"/>
</dbReference>
<dbReference type="GO" id="GO:0045332">
    <property type="term" value="P:phospholipid translocation"/>
    <property type="evidence" value="ECO:0007669"/>
    <property type="project" value="TreeGrafter"/>
</dbReference>
<keyword evidence="21" id="KW-1185">Reference proteome</keyword>
<sequence length="1555" mass="173953">MSAQRRGGKGQSAKVPGKKKETGPLSKFGSFFKFLYRIETDPSVLFAKKRPPPCPRSVYFNEPLPSEAFDKKNKPLKGKNGQHNWTYSTNQVITAKYNVFNFIFKNLFEQFRRIANLFFLLVVILQFFPKFATISPGVAMLPLLAVLAFTALKDGYEDIKRHQSDRSINRARVRVLKGGGWTNPNVMEAKEKSVSSAWKVFYDGWLGGKARQSKKLAEQEAARSAQPAANGVEPSAPPADAPGGGAAPEPLSTTGAGAGRNESSLDLPAQRPLHQRAMTSASSLGLQGGSHVRRQTSVGVSAFDSQYETGSDGRVRYQGRVLTEKEEAEFYAKKAPRWKKQMWEDLAVGDFVLLKNNEAIPADIVICSTSEEEDACFVETKNLDGETNLKSRHAVPELAQTLRTAQDCARALMRVDGEPLDTNMYRLNGSVVLGDRFDRDGQPLRCPVTLNQCLLRGTVLRNTSWVIGVVLMTGFDTKIIANSGNTPSKRGKVERQMEPMVFANLGLLAVIAIACAIADARIENYFFDRAAYWEYLAIFSDDNPNLNGLATFGNALITFQNIVPISLYISIEVVRTLQAYFIYDDADIYYEPTLRRTTAKSWNLSDDLGQIQYVFSDKTGTLTQNLMIFRGFAVGGITYHGDAPGAAETDRSDSVAEKEKELKASDSSASSTSQHDPKRKRVKPRNEGVPPFRDSKLKEVLQDEHSEQAQLQGLFWRCLALCHTVLTSEDPETGVLEYKAQSPDEQALVQAAAEVGFVFVGKDRNTLTIQTPWSLDLEHFELLTVLEFSSARKRMSVILRRHSDNAILLFTKGADSVIFERAREGQEAIKANTDTSLEEFANNGLRTLCLGYKQISQHDYEEWAHLYHDASVALERREERMEELASEFERDLELLGATAIEDKLQDGVPQTIADLKRAGINVWVATGDKLETAIAIGYSTMLLSKDMNLIVVRGGEYGQPNSAYDQMRRAIERFFGGKEALQSMTTRPPGEEEEGASHHSRRSSRISNARPSFQSRRSQVSLVGEDNGQRQGGFALVIDGAALGHALSEEFSKELLLKLSTQCKAVICCRVSPLQKALIVRLVKDGLKVMTLAIGDGANDVSMIQAAHVGVGIAGEEGLQAVNSSDYAIAQFRFLKRLLLVHGHQSYYRNGTLICNFFYKNIVNIGYLFWFQIYCAWSTTQAVDYVYLLFWNAVWTVALVIAMGVFDRPISDRVLMEVPELYKRSRVGGYFGFKRFALFLLDATYQSVVLFFFVTYTYDTTTARTDGYDIQLYEFTTTMAQASVLAANFYTLLWSNAWTWWLVGAAWFGPVIFFIFAPIYAALPPTLNWSYSYGNNHYLYYSAYYWFAGFLTVFLCIIPRIILRHVREVYYPHDMQVLRAIDKYDPKHDYIHDPGMPARRAAEEYGVALPEAAPHSAAYGGHGDVEAAYPMHALQPTQSRASSTHYDMLTGEQRPGRGYGFSASDPEPRSKSKRKLTLKERLIPGSVRRRKERRALGTIQAEREDDLEEEERQDVDELGVPADRRAQGPGPEDDDEAHLDPQDDTQTTPATQPAR</sequence>
<feature type="region of interest" description="Disordered" evidence="16">
    <location>
        <begin position="1"/>
        <end position="24"/>
    </location>
</feature>
<dbReference type="SFLD" id="SFLDS00003">
    <property type="entry name" value="Haloacid_Dehalogenase"/>
    <property type="match status" value="1"/>
</dbReference>
<dbReference type="Pfam" id="PF13246">
    <property type="entry name" value="Cation_ATPase"/>
    <property type="match status" value="1"/>
</dbReference>
<keyword evidence="8 15" id="KW-0067">ATP-binding</keyword>
<accession>A0A0P1BQC6</accession>
<dbReference type="InterPro" id="IPR001757">
    <property type="entry name" value="P_typ_ATPase"/>
</dbReference>
<reference evidence="20 21" key="1">
    <citation type="submission" date="2014-09" db="EMBL/GenBank/DDBJ databases">
        <authorList>
            <person name="Magalhaes I.L.F."/>
            <person name="Oliveira U."/>
            <person name="Santos F.R."/>
            <person name="Vidigal T.H.D.A."/>
            <person name="Brescovit A.D."/>
            <person name="Santos A.J."/>
        </authorList>
    </citation>
    <scope>NUCLEOTIDE SEQUENCE [LARGE SCALE GENOMIC DNA]</scope>
</reference>
<dbReference type="SUPFAM" id="SSF56784">
    <property type="entry name" value="HAD-like"/>
    <property type="match status" value="1"/>
</dbReference>
<dbReference type="SUPFAM" id="SSF81665">
    <property type="entry name" value="Calcium ATPase, transmembrane domain M"/>
    <property type="match status" value="1"/>
</dbReference>
<evidence type="ECO:0000256" key="8">
    <source>
        <dbReference type="ARBA" id="ARBA00022840"/>
    </source>
</evidence>
<evidence type="ECO:0000256" key="13">
    <source>
        <dbReference type="ARBA" id="ARBA00034036"/>
    </source>
</evidence>
<dbReference type="GO" id="GO:0016887">
    <property type="term" value="F:ATP hydrolysis activity"/>
    <property type="evidence" value="ECO:0007669"/>
    <property type="project" value="InterPro"/>
</dbReference>
<dbReference type="InterPro" id="IPR006539">
    <property type="entry name" value="P-type_ATPase_IV"/>
</dbReference>
<evidence type="ECO:0000256" key="6">
    <source>
        <dbReference type="ARBA" id="ARBA00022723"/>
    </source>
</evidence>
<feature type="transmembrane region" description="Helical" evidence="15">
    <location>
        <begin position="111"/>
        <end position="128"/>
    </location>
</feature>
<dbReference type="PANTHER" id="PTHR24092">
    <property type="entry name" value="PROBABLE PHOSPHOLIPID-TRANSPORTING ATPASE"/>
    <property type="match status" value="1"/>
</dbReference>
<evidence type="ECO:0000256" key="3">
    <source>
        <dbReference type="ARBA" id="ARBA00008109"/>
    </source>
</evidence>
<feature type="compositionally biased region" description="Basic and acidic residues" evidence="16">
    <location>
        <begin position="648"/>
        <end position="664"/>
    </location>
</feature>
<dbReference type="EMBL" id="CCYA01000276">
    <property type="protein sequence ID" value="CEH18803.1"/>
    <property type="molecule type" value="Genomic_DNA"/>
</dbReference>
<feature type="transmembrane region" description="Helical" evidence="15">
    <location>
        <begin position="1236"/>
        <end position="1258"/>
    </location>
</feature>
<evidence type="ECO:0000256" key="12">
    <source>
        <dbReference type="ARBA" id="ARBA00023136"/>
    </source>
</evidence>
<dbReference type="NCBIfam" id="TIGR01494">
    <property type="entry name" value="ATPase_P-type"/>
    <property type="match status" value="1"/>
</dbReference>
<dbReference type="SFLD" id="SFLDG00002">
    <property type="entry name" value="C1.7:_P-type_atpase_like"/>
    <property type="match status" value="1"/>
</dbReference>
<evidence type="ECO:0000256" key="5">
    <source>
        <dbReference type="ARBA" id="ARBA00022692"/>
    </source>
</evidence>